<evidence type="ECO:0000313" key="1">
    <source>
        <dbReference type="EMBL" id="KAF9819659.1"/>
    </source>
</evidence>
<sequence>MRYGEIRPTEDDNSAESAGTVIEAGVPTILHNRSPQFHTHDVAHREARDHWSQVQVGPRAREITTMGTCSLPGTHSHPLPARASIFDLTSGASFSHDPLYTGILQHLQQAHVIPVDGSDTGILVLTYTWLVGGLELHVFVTSFSPLDALNRPYTNPVHIGRSGVLCQIVARVLLVTQAVNGSTFKKSYYQYTFKFRNQNDTDLQVLKRSPHCLTYAWRIHESSVHANRFVPLHSARQIN</sequence>
<comment type="caution">
    <text evidence="1">The sequence shown here is derived from an EMBL/GenBank/DDBJ whole genome shotgun (WGS) entry which is preliminary data.</text>
</comment>
<name>A0A8H7P8I8_9APHY</name>
<accession>A0A8H7P8I8</accession>
<dbReference type="AlphaFoldDB" id="A0A8H7P8I8"/>
<dbReference type="Proteomes" id="UP000639403">
    <property type="component" value="Unassembled WGS sequence"/>
</dbReference>
<protein>
    <submittedName>
        <fullName evidence="1">Uncharacterized protein</fullName>
    </submittedName>
</protein>
<reference evidence="1" key="1">
    <citation type="submission" date="2020-11" db="EMBL/GenBank/DDBJ databases">
        <authorList>
            <person name="Koelle M."/>
            <person name="Horta M.A.C."/>
            <person name="Nowrousian M."/>
            <person name="Ohm R.A."/>
            <person name="Benz P."/>
            <person name="Pilgard A."/>
        </authorList>
    </citation>
    <scope>NUCLEOTIDE SEQUENCE</scope>
    <source>
        <strain evidence="1">FPRL280</strain>
    </source>
</reference>
<gene>
    <name evidence="1" type="ORF">IEO21_01924</name>
</gene>
<evidence type="ECO:0000313" key="2">
    <source>
        <dbReference type="Proteomes" id="UP000639403"/>
    </source>
</evidence>
<dbReference type="EMBL" id="JADOXO010000016">
    <property type="protein sequence ID" value="KAF9819659.1"/>
    <property type="molecule type" value="Genomic_DNA"/>
</dbReference>
<organism evidence="1 2">
    <name type="scientific">Rhodonia placenta</name>
    <dbReference type="NCBI Taxonomy" id="104341"/>
    <lineage>
        <taxon>Eukaryota</taxon>
        <taxon>Fungi</taxon>
        <taxon>Dikarya</taxon>
        <taxon>Basidiomycota</taxon>
        <taxon>Agaricomycotina</taxon>
        <taxon>Agaricomycetes</taxon>
        <taxon>Polyporales</taxon>
        <taxon>Adustoporiaceae</taxon>
        <taxon>Rhodonia</taxon>
    </lineage>
</organism>
<reference evidence="1" key="2">
    <citation type="journal article" name="Front. Microbiol.">
        <title>Degradative Capacity of Two Strains of Rhodonia placenta: From Phenotype to Genotype.</title>
        <authorList>
            <person name="Kolle M."/>
            <person name="Horta M.A.C."/>
            <person name="Nowrousian M."/>
            <person name="Ohm R.A."/>
            <person name="Benz J.P."/>
            <person name="Pilgard A."/>
        </authorList>
    </citation>
    <scope>NUCLEOTIDE SEQUENCE</scope>
    <source>
        <strain evidence="1">FPRL280</strain>
    </source>
</reference>
<proteinExistence type="predicted"/>